<accession>A0ABX1VFD1</accession>
<dbReference type="Proteomes" id="UP000609651">
    <property type="component" value="Unassembled WGS sequence"/>
</dbReference>
<feature type="compositionally biased region" description="Low complexity" evidence="1">
    <location>
        <begin position="126"/>
        <end position="136"/>
    </location>
</feature>
<name>A0ABX1VFD1_9PLAN</name>
<evidence type="ECO:0000313" key="3">
    <source>
        <dbReference type="Proteomes" id="UP000609651"/>
    </source>
</evidence>
<comment type="caution">
    <text evidence="2">The sequence shown here is derived from an EMBL/GenBank/DDBJ whole genome shotgun (WGS) entry which is preliminary data.</text>
</comment>
<organism evidence="2 3">
    <name type="scientific">Alienimonas chondri</name>
    <dbReference type="NCBI Taxonomy" id="2681879"/>
    <lineage>
        <taxon>Bacteria</taxon>
        <taxon>Pseudomonadati</taxon>
        <taxon>Planctomycetota</taxon>
        <taxon>Planctomycetia</taxon>
        <taxon>Planctomycetales</taxon>
        <taxon>Planctomycetaceae</taxon>
        <taxon>Alienimonas</taxon>
    </lineage>
</organism>
<feature type="region of interest" description="Disordered" evidence="1">
    <location>
        <begin position="55"/>
        <end position="210"/>
    </location>
</feature>
<gene>
    <name evidence="2" type="ORF">LzC2_22910</name>
</gene>
<proteinExistence type="predicted"/>
<evidence type="ECO:0000256" key="1">
    <source>
        <dbReference type="SAM" id="MobiDB-lite"/>
    </source>
</evidence>
<feature type="compositionally biased region" description="Low complexity" evidence="1">
    <location>
        <begin position="55"/>
        <end position="68"/>
    </location>
</feature>
<evidence type="ECO:0000313" key="2">
    <source>
        <dbReference type="EMBL" id="NNJ26210.1"/>
    </source>
</evidence>
<feature type="region of interest" description="Disordered" evidence="1">
    <location>
        <begin position="224"/>
        <end position="255"/>
    </location>
</feature>
<dbReference type="EMBL" id="WTPX01000066">
    <property type="protein sequence ID" value="NNJ26210.1"/>
    <property type="molecule type" value="Genomic_DNA"/>
</dbReference>
<feature type="compositionally biased region" description="Low complexity" evidence="1">
    <location>
        <begin position="97"/>
        <end position="107"/>
    </location>
</feature>
<reference evidence="2 3" key="1">
    <citation type="journal article" date="2020" name="Syst. Appl. Microbiol.">
        <title>Alienimonas chondri sp. nov., a novel planctomycete isolated from the biofilm of the red alga Chondrus crispus.</title>
        <authorList>
            <person name="Vitorino I."/>
            <person name="Albuquerque L."/>
            <person name="Wiegand S."/>
            <person name="Kallscheuer N."/>
            <person name="da Costa M.S."/>
            <person name="Lobo-da-Cunha A."/>
            <person name="Jogler C."/>
            <person name="Lage O.M."/>
        </authorList>
    </citation>
    <scope>NUCLEOTIDE SEQUENCE [LARGE SCALE GENOMIC DNA]</scope>
    <source>
        <strain evidence="2 3">LzC2</strain>
    </source>
</reference>
<keyword evidence="3" id="KW-1185">Reference proteome</keyword>
<feature type="compositionally biased region" description="Basic residues" evidence="1">
    <location>
        <begin position="165"/>
        <end position="174"/>
    </location>
</feature>
<protein>
    <submittedName>
        <fullName evidence="2">Uncharacterized protein</fullName>
    </submittedName>
</protein>
<sequence>MGEHREGDVPIPAVPAPDLVFVQTRLLLGLFEALLDRPAGAGDLRQFLKRGPLRRTGQIIGRTRGRQTPARSGSPEPTTPSGRRVRRPVPEPPRTAAPPSDSAARPSSRPREEVPPSSPGRRRTPGRSPRLSARESPAPRPAEPPRPRPRRRRRGLPAACEIGNRRRKPHRRPPSLRERSRPTPVRSCCGPGPAWSRTRFPRGPWLRPGGRRLRPILWANITRDRSARARGACDTPERRRSSSSRPGPPCRSTCV</sequence>